<accession>U5D5H0</accession>
<name>U5D5H0_AMBTC</name>
<dbReference type="InterPro" id="IPR036396">
    <property type="entry name" value="Cyt_P450_sf"/>
</dbReference>
<keyword evidence="6" id="KW-1133">Transmembrane helix</keyword>
<dbReference type="Gramene" id="ERN17684">
    <property type="protein sequence ID" value="ERN17684"/>
    <property type="gene ID" value="AMTR_s00059p00203570"/>
</dbReference>
<keyword evidence="7" id="KW-0560">Oxidoreductase</keyword>
<dbReference type="SUPFAM" id="SSF48264">
    <property type="entry name" value="Cytochrome P450"/>
    <property type="match status" value="1"/>
</dbReference>
<comment type="subcellular location">
    <subcellularLocation>
        <location evidence="2">Membrane</location>
    </subcellularLocation>
</comment>
<dbReference type="GO" id="GO:0016020">
    <property type="term" value="C:membrane"/>
    <property type="evidence" value="ECO:0007669"/>
    <property type="project" value="UniProtKB-SubCell"/>
</dbReference>
<evidence type="ECO:0000256" key="6">
    <source>
        <dbReference type="ARBA" id="ARBA00022989"/>
    </source>
</evidence>
<keyword evidence="5" id="KW-0479">Metal-binding</keyword>
<evidence type="ECO:0000256" key="1">
    <source>
        <dbReference type="ARBA" id="ARBA00001971"/>
    </source>
</evidence>
<keyword evidence="9" id="KW-0472">Membrane</keyword>
<protein>
    <recommendedName>
        <fullName evidence="12">Cytochrome P450</fullName>
    </recommendedName>
</protein>
<gene>
    <name evidence="10" type="ORF">AMTR_s00059p00203570</name>
</gene>
<dbReference type="GO" id="GO:0016705">
    <property type="term" value="F:oxidoreductase activity, acting on paired donors, with incorporation or reduction of molecular oxygen"/>
    <property type="evidence" value="ECO:0007669"/>
    <property type="project" value="InterPro"/>
</dbReference>
<dbReference type="PANTHER" id="PTHR47947:SF26">
    <property type="entry name" value="CYTOCHROME P450"/>
    <property type="match status" value="1"/>
</dbReference>
<evidence type="ECO:0000256" key="9">
    <source>
        <dbReference type="ARBA" id="ARBA00023136"/>
    </source>
</evidence>
<dbReference type="GO" id="GO:0005506">
    <property type="term" value="F:iron ion binding"/>
    <property type="evidence" value="ECO:0007669"/>
    <property type="project" value="InterPro"/>
</dbReference>
<evidence type="ECO:0000256" key="3">
    <source>
        <dbReference type="ARBA" id="ARBA00022617"/>
    </source>
</evidence>
<dbReference type="Proteomes" id="UP000017836">
    <property type="component" value="Unassembled WGS sequence"/>
</dbReference>
<dbReference type="Gene3D" id="1.10.630.10">
    <property type="entry name" value="Cytochrome P450"/>
    <property type="match status" value="1"/>
</dbReference>
<dbReference type="OMA" id="LENCWVM"/>
<keyword evidence="8" id="KW-0408">Iron</keyword>
<dbReference type="EMBL" id="KI392312">
    <property type="protein sequence ID" value="ERN17684.1"/>
    <property type="molecule type" value="Genomic_DNA"/>
</dbReference>
<comment type="cofactor">
    <cofactor evidence="1">
        <name>heme</name>
        <dbReference type="ChEBI" id="CHEBI:30413"/>
    </cofactor>
</comment>
<dbReference type="Pfam" id="PF00067">
    <property type="entry name" value="p450"/>
    <property type="match status" value="1"/>
</dbReference>
<evidence type="ECO:0000256" key="7">
    <source>
        <dbReference type="ARBA" id="ARBA00023002"/>
    </source>
</evidence>
<reference evidence="11" key="1">
    <citation type="journal article" date="2013" name="Science">
        <title>The Amborella genome and the evolution of flowering plants.</title>
        <authorList>
            <consortium name="Amborella Genome Project"/>
        </authorList>
    </citation>
    <scope>NUCLEOTIDE SEQUENCE [LARGE SCALE GENOMIC DNA]</scope>
</reference>
<evidence type="ECO:0000256" key="4">
    <source>
        <dbReference type="ARBA" id="ARBA00022692"/>
    </source>
</evidence>
<dbReference type="InterPro" id="IPR001128">
    <property type="entry name" value="Cyt_P450"/>
</dbReference>
<dbReference type="eggNOG" id="KOG0156">
    <property type="taxonomic scope" value="Eukaryota"/>
</dbReference>
<evidence type="ECO:0000313" key="11">
    <source>
        <dbReference type="Proteomes" id="UP000017836"/>
    </source>
</evidence>
<dbReference type="PANTHER" id="PTHR47947">
    <property type="entry name" value="CYTOCHROME P450 82C3-RELATED"/>
    <property type="match status" value="1"/>
</dbReference>
<evidence type="ECO:0000256" key="8">
    <source>
        <dbReference type="ARBA" id="ARBA00023004"/>
    </source>
</evidence>
<keyword evidence="3" id="KW-0349">Heme</keyword>
<dbReference type="GO" id="GO:0004497">
    <property type="term" value="F:monooxygenase activity"/>
    <property type="evidence" value="ECO:0007669"/>
    <property type="project" value="InterPro"/>
</dbReference>
<dbReference type="AlphaFoldDB" id="U5D5H0"/>
<evidence type="ECO:0000256" key="2">
    <source>
        <dbReference type="ARBA" id="ARBA00004370"/>
    </source>
</evidence>
<sequence>MNPSLQPSLPSSFTSYGSKIKKSKNKYAKEAPEPGGAIPVIGHLRLLSGSKLWHHKLAEMADVYGPAFTLRIGRRHILVISNWELAKECFTTNFANLPKTLLENCWVMTLQ</sequence>
<evidence type="ECO:0008006" key="12">
    <source>
        <dbReference type="Google" id="ProtNLM"/>
    </source>
</evidence>
<evidence type="ECO:0000256" key="5">
    <source>
        <dbReference type="ARBA" id="ARBA00022723"/>
    </source>
</evidence>
<keyword evidence="11" id="KW-1185">Reference proteome</keyword>
<dbReference type="HOGENOM" id="CLU_2161809_0_0_1"/>
<proteinExistence type="predicted"/>
<dbReference type="InterPro" id="IPR050651">
    <property type="entry name" value="Plant_Cytochrome_P450_Monoox"/>
</dbReference>
<organism evidence="10 11">
    <name type="scientific">Amborella trichopoda</name>
    <dbReference type="NCBI Taxonomy" id="13333"/>
    <lineage>
        <taxon>Eukaryota</taxon>
        <taxon>Viridiplantae</taxon>
        <taxon>Streptophyta</taxon>
        <taxon>Embryophyta</taxon>
        <taxon>Tracheophyta</taxon>
        <taxon>Spermatophyta</taxon>
        <taxon>Magnoliopsida</taxon>
        <taxon>Amborellales</taxon>
        <taxon>Amborellaceae</taxon>
        <taxon>Amborella</taxon>
    </lineage>
</organism>
<evidence type="ECO:0000313" key="10">
    <source>
        <dbReference type="EMBL" id="ERN17684.1"/>
    </source>
</evidence>
<dbReference type="GO" id="GO:0020037">
    <property type="term" value="F:heme binding"/>
    <property type="evidence" value="ECO:0007669"/>
    <property type="project" value="InterPro"/>
</dbReference>
<keyword evidence="4" id="KW-0812">Transmembrane</keyword>